<reference evidence="1 2" key="1">
    <citation type="journal article" date="2012" name="J. Bacteriol.">
        <title>Complete genome sequence of strain 1860, a crenarchaeon of the genus pyrobaculum able to grow with various electron acceptors.</title>
        <authorList>
            <person name="Mardanov A.V."/>
            <person name="Gumerov V.M."/>
            <person name="Slobodkina G.B."/>
            <person name="Beletsky A.V."/>
            <person name="Bonch-Osmolovskaya E.A."/>
            <person name="Ravin N.V."/>
            <person name="Skryabin K.G."/>
        </authorList>
    </citation>
    <scope>NUCLEOTIDE SEQUENCE [LARGE SCALE GENOMIC DNA]</scope>
    <source>
        <strain evidence="1 2">1860</strain>
    </source>
</reference>
<evidence type="ECO:0000313" key="2">
    <source>
        <dbReference type="Proteomes" id="UP000005867"/>
    </source>
</evidence>
<sequence length="232" mass="25848">MLMKVKYVTAVSVTFLLLVVATAFALWADVLKIHVETRTGNIDIQFDGTPNAIEYTEDTGTIGEYEGKDVAKCEAELVEMQNEETFASGAGLLPPTWNPSSGNNDLELHIAVSNAYPGYICKIGNIAVKNTGSVPVKVLVKIVDKDGNVIRPERYFGGFISYIDTDRDGCTELDLDFSSFFTLNGTQLHPGGSQQFTVNLRLPIERQECIKENTTYEFYIIIIGYQWNEYPH</sequence>
<protein>
    <submittedName>
        <fullName evidence="1">Uncharacterized protein</fullName>
    </submittedName>
</protein>
<keyword evidence="2" id="KW-1185">Reference proteome</keyword>
<dbReference type="KEGG" id="pyr:P186_1119"/>
<dbReference type="EMBL" id="CP003098">
    <property type="protein sequence ID" value="AET32552.1"/>
    <property type="molecule type" value="Genomic_DNA"/>
</dbReference>
<dbReference type="BioCyc" id="PSP1104324:GJSN-1091-MONOMER"/>
<name>G7VCD2_9CREN</name>
<gene>
    <name evidence="1" type="ORF">P186_1119</name>
</gene>
<dbReference type="eggNOG" id="arCOG08858">
    <property type="taxonomic scope" value="Archaea"/>
</dbReference>
<evidence type="ECO:0000313" key="1">
    <source>
        <dbReference type="EMBL" id="AET32552.1"/>
    </source>
</evidence>
<organism evidence="1 2">
    <name type="scientific">Pyrobaculum ferrireducens</name>
    <dbReference type="NCBI Taxonomy" id="1104324"/>
    <lineage>
        <taxon>Archaea</taxon>
        <taxon>Thermoproteota</taxon>
        <taxon>Thermoprotei</taxon>
        <taxon>Thermoproteales</taxon>
        <taxon>Thermoproteaceae</taxon>
        <taxon>Pyrobaculum</taxon>
    </lineage>
</organism>
<dbReference type="HOGENOM" id="CLU_1192660_0_0_2"/>
<dbReference type="STRING" id="1104324.P186_1119"/>
<dbReference type="Proteomes" id="UP000005867">
    <property type="component" value="Chromosome"/>
</dbReference>
<accession>G7VCD2</accession>
<proteinExistence type="predicted"/>
<dbReference type="AlphaFoldDB" id="G7VCD2"/>